<dbReference type="Gene3D" id="1.10.238.10">
    <property type="entry name" value="EF-hand"/>
    <property type="match status" value="1"/>
</dbReference>
<sequence length="95" mass="10599">MNLKNIACGALLAASTLMSGTAFAQGPTNAEYYPFAEIMSMKMMDKNKDGMVSRKEFLDMMAMSWDMNARKMGVKGEMMTREQFSEILMYLKAGG</sequence>
<reference evidence="3 4" key="1">
    <citation type="submission" date="2019-07" db="EMBL/GenBank/DDBJ databases">
        <title>Caenimonas sedimenti sp. nov., isolated from activated sludge.</title>
        <authorList>
            <person name="Xu J."/>
        </authorList>
    </citation>
    <scope>NUCLEOTIDE SEQUENCE [LARGE SCALE GENOMIC DNA]</scope>
    <source>
        <strain evidence="3 4">HX-9-20</strain>
    </source>
</reference>
<dbReference type="AlphaFoldDB" id="A0A562ZPK5"/>
<evidence type="ECO:0000259" key="2">
    <source>
        <dbReference type="PROSITE" id="PS50222"/>
    </source>
</evidence>
<dbReference type="RefSeq" id="WP_145894056.1">
    <property type="nucleotide sequence ID" value="NZ_VOBQ01000012.1"/>
</dbReference>
<dbReference type="Proteomes" id="UP000318199">
    <property type="component" value="Unassembled WGS sequence"/>
</dbReference>
<proteinExistence type="predicted"/>
<accession>A0A562ZPK5</accession>
<evidence type="ECO:0000313" key="4">
    <source>
        <dbReference type="Proteomes" id="UP000318199"/>
    </source>
</evidence>
<organism evidence="3 4">
    <name type="scientific">Caenimonas sedimenti</name>
    <dbReference type="NCBI Taxonomy" id="2596921"/>
    <lineage>
        <taxon>Bacteria</taxon>
        <taxon>Pseudomonadati</taxon>
        <taxon>Pseudomonadota</taxon>
        <taxon>Betaproteobacteria</taxon>
        <taxon>Burkholderiales</taxon>
        <taxon>Comamonadaceae</taxon>
        <taxon>Caenimonas</taxon>
    </lineage>
</organism>
<feature type="domain" description="EF-hand" evidence="2">
    <location>
        <begin position="41"/>
        <end position="67"/>
    </location>
</feature>
<dbReference type="EMBL" id="VOBQ01000012">
    <property type="protein sequence ID" value="TWO70500.1"/>
    <property type="molecule type" value="Genomic_DNA"/>
</dbReference>
<dbReference type="GO" id="GO:0005509">
    <property type="term" value="F:calcium ion binding"/>
    <property type="evidence" value="ECO:0007669"/>
    <property type="project" value="InterPro"/>
</dbReference>
<evidence type="ECO:0000256" key="1">
    <source>
        <dbReference type="SAM" id="SignalP"/>
    </source>
</evidence>
<protein>
    <recommendedName>
        <fullName evidence="2">EF-hand domain-containing protein</fullName>
    </recommendedName>
</protein>
<dbReference type="PROSITE" id="PS00018">
    <property type="entry name" value="EF_HAND_1"/>
    <property type="match status" value="1"/>
</dbReference>
<dbReference type="Pfam" id="PF00036">
    <property type="entry name" value="EF-hand_1"/>
    <property type="match status" value="1"/>
</dbReference>
<dbReference type="InterPro" id="IPR002048">
    <property type="entry name" value="EF_hand_dom"/>
</dbReference>
<name>A0A562ZPK5_9BURK</name>
<dbReference type="InterPro" id="IPR018247">
    <property type="entry name" value="EF_Hand_1_Ca_BS"/>
</dbReference>
<keyword evidence="4" id="KW-1185">Reference proteome</keyword>
<dbReference type="OrthoDB" id="9156182at2"/>
<dbReference type="PROSITE" id="PS50222">
    <property type="entry name" value="EF_HAND_2"/>
    <property type="match status" value="1"/>
</dbReference>
<feature type="chain" id="PRO_5021940024" description="EF-hand domain-containing protein" evidence="1">
    <location>
        <begin position="25"/>
        <end position="95"/>
    </location>
</feature>
<comment type="caution">
    <text evidence="3">The sequence shown here is derived from an EMBL/GenBank/DDBJ whole genome shotgun (WGS) entry which is preliminary data.</text>
</comment>
<dbReference type="SUPFAM" id="SSF47473">
    <property type="entry name" value="EF-hand"/>
    <property type="match status" value="1"/>
</dbReference>
<gene>
    <name evidence="3" type="ORF">FN976_16110</name>
</gene>
<feature type="signal peptide" evidence="1">
    <location>
        <begin position="1"/>
        <end position="24"/>
    </location>
</feature>
<keyword evidence="1" id="KW-0732">Signal</keyword>
<dbReference type="InterPro" id="IPR011992">
    <property type="entry name" value="EF-hand-dom_pair"/>
</dbReference>
<evidence type="ECO:0000313" key="3">
    <source>
        <dbReference type="EMBL" id="TWO70500.1"/>
    </source>
</evidence>